<dbReference type="PANTHER" id="PTHR10000">
    <property type="entry name" value="PHOSPHOSERINE PHOSPHATASE"/>
    <property type="match status" value="1"/>
</dbReference>
<evidence type="ECO:0000313" key="1">
    <source>
        <dbReference type="EMBL" id="MSS62540.1"/>
    </source>
</evidence>
<keyword evidence="2" id="KW-1185">Reference proteome</keyword>
<sequence length="276" mass="30716">MAYEIIVLDLDGTLTNSHKKITPKTKELLFQIQEDGIKVVLASGRPTTGIVNLADELCLDKYGGYILSFNGAKIINYETKDVIYNSTLPSELLPAIYETARNEGVGILTYKDDIILLGNGMDEYNQLESKINGIPLKEADDFLIEISTTKLNKCLLTGKPEHMAIVEEHYKEQFGNLLNIYRSEPFFLEIMPPNIDKAYSLSKLLKHLGLSRKQMICCGDGFNDLSMIQYAGLGVAMENAQPAVKKAADFITLSNDEDGIAHVIQQFILSMIDNLS</sequence>
<dbReference type="Gene3D" id="3.40.50.1000">
    <property type="entry name" value="HAD superfamily/HAD-like"/>
    <property type="match status" value="1"/>
</dbReference>
<dbReference type="GO" id="GO:0000287">
    <property type="term" value="F:magnesium ion binding"/>
    <property type="evidence" value="ECO:0007669"/>
    <property type="project" value="TreeGrafter"/>
</dbReference>
<dbReference type="SUPFAM" id="SSF56784">
    <property type="entry name" value="HAD-like"/>
    <property type="match status" value="1"/>
</dbReference>
<dbReference type="CDD" id="cd07516">
    <property type="entry name" value="HAD_Pase"/>
    <property type="match status" value="1"/>
</dbReference>
<dbReference type="GO" id="GO:0016791">
    <property type="term" value="F:phosphatase activity"/>
    <property type="evidence" value="ECO:0007669"/>
    <property type="project" value="TreeGrafter"/>
</dbReference>
<reference evidence="1 2" key="1">
    <citation type="submission" date="2019-08" db="EMBL/GenBank/DDBJ databases">
        <title>In-depth cultivation of the pig gut microbiome towards novel bacterial diversity and tailored functional studies.</title>
        <authorList>
            <person name="Wylensek D."/>
            <person name="Hitch T.C.A."/>
            <person name="Clavel T."/>
        </authorList>
    </citation>
    <scope>NUCLEOTIDE SEQUENCE [LARGE SCALE GENOMIC DNA]</scope>
    <source>
        <strain evidence="1 2">WCA-693-APC-MOT-I</strain>
    </source>
</reference>
<dbReference type="InterPro" id="IPR000150">
    <property type="entry name" value="Cof"/>
</dbReference>
<name>A0A6L5XUP9_9FIRM</name>
<gene>
    <name evidence="1" type="ORF">FYJ58_01350</name>
</gene>
<dbReference type="NCBIfam" id="TIGR00099">
    <property type="entry name" value="Cof-subfamily"/>
    <property type="match status" value="1"/>
</dbReference>
<dbReference type="SFLD" id="SFLDG01144">
    <property type="entry name" value="C2.B.4:_PGP_Like"/>
    <property type="match status" value="1"/>
</dbReference>
<dbReference type="GO" id="GO:0005829">
    <property type="term" value="C:cytosol"/>
    <property type="evidence" value="ECO:0007669"/>
    <property type="project" value="TreeGrafter"/>
</dbReference>
<dbReference type="SFLD" id="SFLDG01140">
    <property type="entry name" value="C2.B:_Phosphomannomutase_and_P"/>
    <property type="match status" value="1"/>
</dbReference>
<dbReference type="RefSeq" id="WP_154516113.1">
    <property type="nucleotide sequence ID" value="NZ_VUMT01000001.1"/>
</dbReference>
<dbReference type="InterPro" id="IPR036412">
    <property type="entry name" value="HAD-like_sf"/>
</dbReference>
<accession>A0A6L5XUP9</accession>
<proteinExistence type="predicted"/>
<dbReference type="AlphaFoldDB" id="A0A6L5XUP9"/>
<dbReference type="PANTHER" id="PTHR10000:SF8">
    <property type="entry name" value="HAD SUPERFAMILY HYDROLASE-LIKE, TYPE 3"/>
    <property type="match status" value="1"/>
</dbReference>
<organism evidence="1 2">
    <name type="scientific">Velocimicrobium porci</name>
    <dbReference type="NCBI Taxonomy" id="2606634"/>
    <lineage>
        <taxon>Bacteria</taxon>
        <taxon>Bacillati</taxon>
        <taxon>Bacillota</taxon>
        <taxon>Clostridia</taxon>
        <taxon>Lachnospirales</taxon>
        <taxon>Lachnospiraceae</taxon>
        <taxon>Velocimicrobium</taxon>
    </lineage>
</organism>
<dbReference type="PRINTS" id="PR00119">
    <property type="entry name" value="CATATPASE"/>
</dbReference>
<dbReference type="InterPro" id="IPR023214">
    <property type="entry name" value="HAD_sf"/>
</dbReference>
<dbReference type="Proteomes" id="UP000482209">
    <property type="component" value="Unassembled WGS sequence"/>
</dbReference>
<dbReference type="InterPro" id="IPR006379">
    <property type="entry name" value="HAD-SF_hydro_IIB"/>
</dbReference>
<dbReference type="PROSITE" id="PS01229">
    <property type="entry name" value="COF_2"/>
    <property type="match status" value="1"/>
</dbReference>
<dbReference type="Pfam" id="PF08282">
    <property type="entry name" value="Hydrolase_3"/>
    <property type="match status" value="1"/>
</dbReference>
<evidence type="ECO:0000313" key="2">
    <source>
        <dbReference type="Proteomes" id="UP000482209"/>
    </source>
</evidence>
<dbReference type="NCBIfam" id="TIGR01484">
    <property type="entry name" value="HAD-SF-IIB"/>
    <property type="match status" value="1"/>
</dbReference>
<dbReference type="EMBL" id="VUMT01000001">
    <property type="protein sequence ID" value="MSS62540.1"/>
    <property type="molecule type" value="Genomic_DNA"/>
</dbReference>
<comment type="caution">
    <text evidence="1">The sequence shown here is derived from an EMBL/GenBank/DDBJ whole genome shotgun (WGS) entry which is preliminary data.</text>
</comment>
<dbReference type="SFLD" id="SFLDS00003">
    <property type="entry name" value="Haloacid_Dehalogenase"/>
    <property type="match status" value="1"/>
</dbReference>
<protein>
    <submittedName>
        <fullName evidence="1">HAD family phosphatase</fullName>
    </submittedName>
</protein>
<dbReference type="Gene3D" id="3.30.1240.10">
    <property type="match status" value="1"/>
</dbReference>